<keyword evidence="1" id="KW-0175">Coiled coil</keyword>
<dbReference type="InterPro" id="IPR050445">
    <property type="entry name" value="Bact_polysacc_biosynth/exp"/>
</dbReference>
<organism evidence="4 5">
    <name type="scientific">Roseivirga pacifica</name>
    <dbReference type="NCBI Taxonomy" id="1267423"/>
    <lineage>
        <taxon>Bacteria</taxon>
        <taxon>Pseudomonadati</taxon>
        <taxon>Bacteroidota</taxon>
        <taxon>Cytophagia</taxon>
        <taxon>Cytophagales</taxon>
        <taxon>Roseivirgaceae</taxon>
        <taxon>Roseivirga</taxon>
    </lineage>
</organism>
<evidence type="ECO:0000256" key="2">
    <source>
        <dbReference type="SAM" id="Phobius"/>
    </source>
</evidence>
<keyword evidence="4" id="KW-0808">Transferase</keyword>
<evidence type="ECO:0000256" key="1">
    <source>
        <dbReference type="SAM" id="Coils"/>
    </source>
</evidence>
<dbReference type="RefSeq" id="WP_090258509.1">
    <property type="nucleotide sequence ID" value="NZ_FOIR01000002.1"/>
</dbReference>
<dbReference type="OrthoDB" id="781284at2"/>
<dbReference type="GO" id="GO:0004713">
    <property type="term" value="F:protein tyrosine kinase activity"/>
    <property type="evidence" value="ECO:0007669"/>
    <property type="project" value="TreeGrafter"/>
</dbReference>
<keyword evidence="5" id="KW-1185">Reference proteome</keyword>
<feature type="coiled-coil region" evidence="1">
    <location>
        <begin position="305"/>
        <end position="358"/>
    </location>
</feature>
<dbReference type="PANTHER" id="PTHR32309">
    <property type="entry name" value="TYROSINE-PROTEIN KINASE"/>
    <property type="match status" value="1"/>
</dbReference>
<dbReference type="PANTHER" id="PTHR32309:SF13">
    <property type="entry name" value="FERRIC ENTEROBACTIN TRANSPORT PROTEIN FEPE"/>
    <property type="match status" value="1"/>
</dbReference>
<dbReference type="Pfam" id="PF13807">
    <property type="entry name" value="GNVR"/>
    <property type="match status" value="1"/>
</dbReference>
<keyword evidence="4" id="KW-0418">Kinase</keyword>
<name>A0A1I0Q711_9BACT</name>
<dbReference type="AlphaFoldDB" id="A0A1I0Q711"/>
<keyword evidence="2" id="KW-0812">Transmembrane</keyword>
<sequence>MTIVEIVRLLVRYFYYIAGTAVVLAALVFYSTKDGKKEYATHTLLNTGLISGYSIESSGSSRVDYAKTNNELENLINLATSYETFKELSARLMAYMLHEHQRSALSILPQNYPDFLEAIAQVNIEVNEVDSEISIYQKIVNARDADRTNDLYVLTNSENPFFGVEQLETIDVLREGNSDMIRMEYTSIDPLLSQKTLEFLTDIFIVKKKVIKEGQSDSVIKFFEDAVNESAGNLKAQEDELLNFRVDNQIINYYEQTRFISGNKEELDKQYQEELKVLAGAKSALIRVEFELGDKDVLPLLNTKLAESRAQISSYQKQLTSLELVMDTVPNNSRKIKKEELSKQINNLKLEMNDVANQLLLVNQTPDGIETKELLTQWLNNIIAKEESTAKLAVMRDRQLEYDRIYNRFAPLGSTLSRLEREIDVAEKEYLENLHSFNQARLHKYSMMMSSNLRVIDPPYYPIKPLASKRMMMVVLAFIVGMVLPSGSIIAMELLDNSLKNHENAYHKTKLMVGGILPRIPDNLDKEKINYRRITRQAMNLFVQQLRAETSRRGDKKKVIVFSTDYGEGKSFLIEQVEEFYNTVLKDEKGEFEFKELNAITHEPFNQKDILDADVHVMVTRANRTWNASDRHTLNIYKRLADAEPILFLNGVTTEVMENVIGDVPRERSWLRKTVKRLLRGGLKTSTI</sequence>
<reference evidence="5" key="1">
    <citation type="submission" date="2016-10" db="EMBL/GenBank/DDBJ databases">
        <authorList>
            <person name="Varghese N."/>
            <person name="Submissions S."/>
        </authorList>
    </citation>
    <scope>NUCLEOTIDE SEQUENCE [LARGE SCALE GENOMIC DNA]</scope>
    <source>
        <strain evidence="5">CGMCC 1.12402</strain>
    </source>
</reference>
<evidence type="ECO:0000259" key="3">
    <source>
        <dbReference type="Pfam" id="PF13807"/>
    </source>
</evidence>
<dbReference type="EMBL" id="FOIR01000002">
    <property type="protein sequence ID" value="SEW22708.1"/>
    <property type="molecule type" value="Genomic_DNA"/>
</dbReference>
<gene>
    <name evidence="4" type="ORF">SAMN05216290_2072</name>
</gene>
<dbReference type="Proteomes" id="UP000199437">
    <property type="component" value="Unassembled WGS sequence"/>
</dbReference>
<feature type="domain" description="Tyrosine-protein kinase G-rich" evidence="3">
    <location>
        <begin position="416"/>
        <end position="488"/>
    </location>
</feature>
<evidence type="ECO:0000313" key="4">
    <source>
        <dbReference type="EMBL" id="SEW22708.1"/>
    </source>
</evidence>
<proteinExistence type="predicted"/>
<accession>A0A1I0Q711</accession>
<keyword evidence="2" id="KW-0472">Membrane</keyword>
<dbReference type="InterPro" id="IPR032807">
    <property type="entry name" value="GNVR"/>
</dbReference>
<protein>
    <submittedName>
        <fullName evidence="4">G-rich domain on putative tyrosine kinase</fullName>
    </submittedName>
</protein>
<dbReference type="GO" id="GO:0005886">
    <property type="term" value="C:plasma membrane"/>
    <property type="evidence" value="ECO:0007669"/>
    <property type="project" value="TreeGrafter"/>
</dbReference>
<feature type="transmembrane region" description="Helical" evidence="2">
    <location>
        <begin position="471"/>
        <end position="492"/>
    </location>
</feature>
<keyword evidence="2" id="KW-1133">Transmembrane helix</keyword>
<feature type="transmembrane region" description="Helical" evidence="2">
    <location>
        <begin position="13"/>
        <end position="30"/>
    </location>
</feature>
<dbReference type="STRING" id="1267423.SAMN05216290_2072"/>
<dbReference type="GeneID" id="99986785"/>
<evidence type="ECO:0000313" key="5">
    <source>
        <dbReference type="Proteomes" id="UP000199437"/>
    </source>
</evidence>